<keyword evidence="3" id="KW-0808">Transferase</keyword>
<keyword evidence="9" id="KW-0378">Hydrolase</keyword>
<dbReference type="Gene3D" id="3.90.550.10">
    <property type="entry name" value="Spore Coat Polysaccharide Biosynthesis Protein SpsA, Chain A"/>
    <property type="match status" value="1"/>
</dbReference>
<comment type="caution">
    <text evidence="9">The sequence shown here is derived from an EMBL/GenBank/DDBJ whole genome shotgun (WGS) entry which is preliminary data.</text>
</comment>
<dbReference type="InterPro" id="IPR001173">
    <property type="entry name" value="Glyco_trans_2-like"/>
</dbReference>
<feature type="transmembrane region" description="Helical" evidence="7">
    <location>
        <begin position="266"/>
        <end position="289"/>
    </location>
</feature>
<proteinExistence type="predicted"/>
<dbReference type="Pfam" id="PF00535">
    <property type="entry name" value="Glycos_transf_2"/>
    <property type="match status" value="1"/>
</dbReference>
<dbReference type="CDD" id="cd04187">
    <property type="entry name" value="DPM1_like_bac"/>
    <property type="match status" value="1"/>
</dbReference>
<evidence type="ECO:0000256" key="3">
    <source>
        <dbReference type="ARBA" id="ARBA00022679"/>
    </source>
</evidence>
<evidence type="ECO:0000256" key="6">
    <source>
        <dbReference type="ARBA" id="ARBA00023136"/>
    </source>
</evidence>
<evidence type="ECO:0000313" key="9">
    <source>
        <dbReference type="EMBL" id="GEO01701.1"/>
    </source>
</evidence>
<dbReference type="EMBL" id="BJYR01000025">
    <property type="protein sequence ID" value="GEO01701.1"/>
    <property type="molecule type" value="Genomic_DNA"/>
</dbReference>
<keyword evidence="5 7" id="KW-1133">Transmembrane helix</keyword>
<keyword evidence="6 7" id="KW-0472">Membrane</keyword>
<keyword evidence="2" id="KW-0328">Glycosyltransferase</keyword>
<sequence>MNAPMSPAVRPDISVIIPCYNEEENAEAICRAATRELEAVGVSFEIIFIDNDSADATVAIIKRLCAADPRVKLIVNSRNFGQMRSPTHAIYQATGRAVIGLCADFQDPPQMIPQFIERWRAGTDIVLGVREVEKVGAIHGALRKMSYALAKNFGDYPIVPQATGFGLYDMRVVDATRTLAEPEPFFRGMLVETGFKLETIPYARPPRAAGASKNNFFALFDFAMSALAGSSKKLLRVPMYIGAFGIVMTFLMLLGGLIAFFGGRPIAGWLIASVVQFQFALLFGFLGLLGDNVRIVSERTRRTPLVIERERINFADAYVDAGRP</sequence>
<protein>
    <submittedName>
        <fullName evidence="9">Glycosyl hydrolase</fullName>
    </submittedName>
</protein>
<dbReference type="PANTHER" id="PTHR48090">
    <property type="entry name" value="UNDECAPRENYL-PHOSPHATE 4-DEOXY-4-FORMAMIDO-L-ARABINOSE TRANSFERASE-RELATED"/>
    <property type="match status" value="1"/>
</dbReference>
<dbReference type="InterPro" id="IPR050256">
    <property type="entry name" value="Glycosyltransferase_2"/>
</dbReference>
<evidence type="ECO:0000313" key="10">
    <source>
        <dbReference type="Proteomes" id="UP000321464"/>
    </source>
</evidence>
<feature type="domain" description="Glycosyltransferase 2-like" evidence="8">
    <location>
        <begin position="14"/>
        <end position="163"/>
    </location>
</feature>
<reference evidence="9 10" key="1">
    <citation type="submission" date="2019-07" db="EMBL/GenBank/DDBJ databases">
        <title>Whole genome shotgun sequence of Novosphingobium sediminis NBRC 106119.</title>
        <authorList>
            <person name="Hosoyama A."/>
            <person name="Uohara A."/>
            <person name="Ohji S."/>
            <person name="Ichikawa N."/>
        </authorList>
    </citation>
    <scope>NUCLEOTIDE SEQUENCE [LARGE SCALE GENOMIC DNA]</scope>
    <source>
        <strain evidence="9 10">NBRC 106119</strain>
    </source>
</reference>
<organism evidence="9 10">
    <name type="scientific">Novosphingobium sediminis</name>
    <dbReference type="NCBI Taxonomy" id="707214"/>
    <lineage>
        <taxon>Bacteria</taxon>
        <taxon>Pseudomonadati</taxon>
        <taxon>Pseudomonadota</taxon>
        <taxon>Alphaproteobacteria</taxon>
        <taxon>Sphingomonadales</taxon>
        <taxon>Sphingomonadaceae</taxon>
        <taxon>Novosphingobium</taxon>
    </lineage>
</organism>
<accession>A0A512APS6</accession>
<evidence type="ECO:0000256" key="2">
    <source>
        <dbReference type="ARBA" id="ARBA00022676"/>
    </source>
</evidence>
<name>A0A512APS6_9SPHN</name>
<dbReference type="GO" id="GO:0016787">
    <property type="term" value="F:hydrolase activity"/>
    <property type="evidence" value="ECO:0007669"/>
    <property type="project" value="UniProtKB-KW"/>
</dbReference>
<dbReference type="InterPro" id="IPR029044">
    <property type="entry name" value="Nucleotide-diphossugar_trans"/>
</dbReference>
<evidence type="ECO:0000256" key="1">
    <source>
        <dbReference type="ARBA" id="ARBA00004141"/>
    </source>
</evidence>
<dbReference type="PANTHER" id="PTHR48090:SF1">
    <property type="entry name" value="PROPHAGE BACTOPRENOL GLUCOSYL TRANSFERASE HOMOLOG"/>
    <property type="match status" value="1"/>
</dbReference>
<evidence type="ECO:0000256" key="7">
    <source>
        <dbReference type="SAM" id="Phobius"/>
    </source>
</evidence>
<evidence type="ECO:0000259" key="8">
    <source>
        <dbReference type="Pfam" id="PF00535"/>
    </source>
</evidence>
<dbReference type="GO" id="GO:0016757">
    <property type="term" value="F:glycosyltransferase activity"/>
    <property type="evidence" value="ECO:0007669"/>
    <property type="project" value="UniProtKB-KW"/>
</dbReference>
<evidence type="ECO:0000256" key="4">
    <source>
        <dbReference type="ARBA" id="ARBA00022692"/>
    </source>
</evidence>
<dbReference type="AlphaFoldDB" id="A0A512APS6"/>
<gene>
    <name evidence="9" type="ORF">NSE01_35330</name>
</gene>
<keyword evidence="4 7" id="KW-0812">Transmembrane</keyword>
<dbReference type="GO" id="GO:0005886">
    <property type="term" value="C:plasma membrane"/>
    <property type="evidence" value="ECO:0007669"/>
    <property type="project" value="TreeGrafter"/>
</dbReference>
<keyword evidence="10" id="KW-1185">Reference proteome</keyword>
<dbReference type="Proteomes" id="UP000321464">
    <property type="component" value="Unassembled WGS sequence"/>
</dbReference>
<evidence type="ECO:0000256" key="5">
    <source>
        <dbReference type="ARBA" id="ARBA00022989"/>
    </source>
</evidence>
<comment type="subcellular location">
    <subcellularLocation>
        <location evidence="1">Membrane</location>
        <topology evidence="1">Multi-pass membrane protein</topology>
    </subcellularLocation>
</comment>
<dbReference type="SUPFAM" id="SSF53448">
    <property type="entry name" value="Nucleotide-diphospho-sugar transferases"/>
    <property type="match status" value="1"/>
</dbReference>
<feature type="transmembrane region" description="Helical" evidence="7">
    <location>
        <begin position="240"/>
        <end position="260"/>
    </location>
</feature>